<dbReference type="InterPro" id="IPR001007">
    <property type="entry name" value="VWF_dom"/>
</dbReference>
<dbReference type="Pfam" id="PF01826">
    <property type="entry name" value="TIL"/>
    <property type="match status" value="5"/>
</dbReference>
<feature type="domain" description="VWFD" evidence="4">
    <location>
        <begin position="440"/>
        <end position="620"/>
    </location>
</feature>
<dbReference type="PROSITE" id="PS51233">
    <property type="entry name" value="VWFD"/>
    <property type="match status" value="7"/>
</dbReference>
<feature type="domain" description="VWFD" evidence="4">
    <location>
        <begin position="2536"/>
        <end position="2705"/>
    </location>
</feature>
<proteinExistence type="predicted"/>
<evidence type="ECO:0000313" key="5">
    <source>
        <dbReference type="EMBL" id="KAG0112808.1"/>
    </source>
</evidence>
<dbReference type="Gene3D" id="2.10.25.10">
    <property type="entry name" value="Laminin"/>
    <property type="match status" value="5"/>
</dbReference>
<dbReference type="EMBL" id="JADDUC010000889">
    <property type="protein sequence ID" value="KAG0112808.1"/>
    <property type="molecule type" value="Genomic_DNA"/>
</dbReference>
<evidence type="ECO:0000256" key="2">
    <source>
        <dbReference type="ARBA" id="ARBA00023157"/>
    </source>
</evidence>
<protein>
    <submittedName>
        <fullName evidence="5">IgGFc-binding protein</fullName>
    </submittedName>
</protein>
<feature type="domain" description="VWFD" evidence="4">
    <location>
        <begin position="1217"/>
        <end position="1394"/>
    </location>
</feature>
<reference evidence="5" key="1">
    <citation type="submission" date="2020-10" db="EMBL/GenBank/DDBJ databases">
        <title>Feather gene expression reveals the developmental basis of iridescence in African starlings.</title>
        <authorList>
            <person name="Rubenstein D.R."/>
        </authorList>
    </citation>
    <scope>NUCLEOTIDE SEQUENCE</scope>
    <source>
        <strain evidence="5">SS15</strain>
        <tissue evidence="5">Liver</tissue>
    </source>
</reference>
<gene>
    <name evidence="6" type="ORF">IHE44_0011827</name>
    <name evidence="5" type="ORF">IHE44_014477</name>
</gene>
<reference evidence="6 7" key="2">
    <citation type="journal article" date="2021" name="J. Hered.">
        <title>Feather Gene Expression Elucidates the Developmental Basis of Plumage Iridescence in African Starlings.</title>
        <authorList>
            <person name="Rubenstein D.R."/>
            <person name="Corvelo A."/>
            <person name="MacManes M.D."/>
            <person name="Maia R."/>
            <person name="Narzisi G."/>
            <person name="Rousaki A."/>
            <person name="Vandenabeele P."/>
            <person name="Shawkey M.D."/>
            <person name="Solomon J."/>
        </authorList>
    </citation>
    <scope>NUCLEOTIDE SEQUENCE [LARGE SCALE GENOMIC DNA]</scope>
    <source>
        <strain evidence="6">SS15</strain>
    </source>
</reference>
<dbReference type="EMBL" id="JADDUC020000049">
    <property type="protein sequence ID" value="KAI1229561.1"/>
    <property type="molecule type" value="Genomic_DNA"/>
</dbReference>
<name>A0A835NCS7_9PASS</name>
<organism evidence="5">
    <name type="scientific">Lamprotornis superbus</name>
    <dbReference type="NCBI Taxonomy" id="245042"/>
    <lineage>
        <taxon>Eukaryota</taxon>
        <taxon>Metazoa</taxon>
        <taxon>Chordata</taxon>
        <taxon>Craniata</taxon>
        <taxon>Vertebrata</taxon>
        <taxon>Euteleostomi</taxon>
        <taxon>Archelosauria</taxon>
        <taxon>Archosauria</taxon>
        <taxon>Dinosauria</taxon>
        <taxon>Saurischia</taxon>
        <taxon>Theropoda</taxon>
        <taxon>Coelurosauria</taxon>
        <taxon>Aves</taxon>
        <taxon>Neognathae</taxon>
        <taxon>Neoaves</taxon>
        <taxon>Telluraves</taxon>
        <taxon>Australaves</taxon>
        <taxon>Passeriformes</taxon>
        <taxon>Sturnidae</taxon>
        <taxon>Lamprotornis</taxon>
    </lineage>
</organism>
<dbReference type="PANTHER" id="PTHR11339">
    <property type="entry name" value="EXTRACELLULAR MATRIX GLYCOPROTEIN RELATED"/>
    <property type="match status" value="1"/>
</dbReference>
<evidence type="ECO:0000256" key="3">
    <source>
        <dbReference type="ARBA" id="ARBA00023180"/>
    </source>
</evidence>
<comment type="caution">
    <text evidence="5">The sequence shown here is derived from an EMBL/GenBank/DDBJ whole genome shotgun (WGS) entry which is preliminary data.</text>
</comment>
<dbReference type="SMART" id="SM00832">
    <property type="entry name" value="C8"/>
    <property type="match status" value="5"/>
</dbReference>
<dbReference type="OrthoDB" id="3438930at2759"/>
<evidence type="ECO:0000313" key="7">
    <source>
        <dbReference type="Proteomes" id="UP000618051"/>
    </source>
</evidence>
<dbReference type="InterPro" id="IPR035234">
    <property type="entry name" value="IgGFc-bd_N"/>
</dbReference>
<dbReference type="InterPro" id="IPR050780">
    <property type="entry name" value="Mucin_vWF_Thrombospondin_sf"/>
</dbReference>
<keyword evidence="7" id="KW-1185">Reference proteome</keyword>
<keyword evidence="1" id="KW-0677">Repeat</keyword>
<sequence>FSPIFPVLSSASYRGREFLAVFPQNDDEAPSAYLQLLLTSYGPADTQVSVTLRGSSVTRNVTLKPDVTMPLLLPASLELTGSCTSHKTLVVQASTDISVVAVSTKGYTVGATALLPMESLGTRYYVVTPVGNSTYGLTEFVVATGAATTAVSITTTATFRYAGATYIPGAVLRLFLQPYHSLQLQSSQDFTGTVVVADTPVAVLSGHTCVKVSAGFDFVVEQLFPMTAWGRSYVVPPNPLQIDNDFVYVVTDEDNTITYNTGSGNATVAMAAGEVQVFVVNRNSHLYISAVVAVQVVFFFSGSSWQDPFLLVVPPVTAHCTAFRFSTVPSQYNHAILIAPTTATATTTLNHRPDNTMAWQAIPGTDFSWASITVSATMQSTENSQVPIGLLVFGFQSHTGYGFPGLCAARPTPLSCEDLVCEERCEMVDGQPECIQETFSTCWLTGGPHYRSFDGKSFDFMGTCAYTLTTICNPDPTLPAFSVEVKKKKKENSKVSSISSITVHVDNITVTAVQSENGIVRVNNQRSRLPISLSHGKLHIRQKGKSMLIQSNFNLKVLYNWNDHVVIKLPAALSGKVCGMCGNSNGDPQDDALSPDGKQVWDIVELGRSWKVTSESGHCQDTCDGDCGRCRWDQVVIYKAETWCGKLSQHSGPFRLCHDTISPNIYVKNCIYDLCANEGRHDVLCHALQIYADDCQEEGINVLDWRTAVGCPLTCLPNSTYSNCGPACPATCNIPAVSFSCAAVPSCMDTCVCHEGLVLDANTCIPPSECGCVFRGLFHGLGEEFWGDLTCTQRCVCDAEQRQAVCRDSGCGTEKECRVEEGIRDCYPKIFGVCTAVGATHYQTFDGRRFIFQGTCVYLLVGLCEDTQNLVGFQVLVQNGHWSDNLMLSIAVVTVRVYNKTISISREHPGKIMIDEQLVNLPYHYSERKIVVYRDGQDAVVETDFGLVVTYDWHSHVTTMVPSGFANALCGLCGNYNGAASDDMMMRNNHVTSDPDAFGNSWKVMDVPGCGERSAVECSSTVAPSRLQQEVSGMGCEIILEADGPFRACHGHVDAHQYFQSCIHDSCLFPDQEEGMCPIIASYAATCQAAGVSIGRWRTDNFCYIPCPSNSSYELCSHTCQRTCGTDSATCPGRCREGCTCQDGFVLSSDECVPMSHCGCSHHGVYYKEGETFYPTEQEMCQCLSGGSVECQNTSCPDGGPGKVIDGVFQCPSEVSSTCVATGDRTYITFDGMAFNMTGTCSYVLTRTCTGGNMTSFIVTIQKEARQKGKVSRIQALSVEVYGVTLTLKQGKGADVLVDSISHHLPTILSEGRVQVYPYGTGVLLRTDFSLVVHYDLVQHVMVTVPQAYMGRLCGLCGNYNGQRNDDFQLSSGQLAPDATAFGSAWKTAATPCNDTCPKDECPTCTEEKVAVLQKPNYCGFLMAPEGPFGSCHRIIDPIPYSHSCIHDLCMMGGDMHVLCQSIQSYVTACQDAGVTPHELLFQDHCQRRCTCVPGQGLTCHEHTCTEDESCEIREGILGCINKNPCKSLHCRPKERCRPRGAQSRCIPALIATCWAWGDPHFRTFDGLDFDFQGTCTYTMAESHGNDPGLVPFRVEAKNDIRGGIQSVSYVSLVNVDVYGQRISFRRNEDGRVRVNGEVTLLPVLLADGKVRVRPSGLRVALETDFGLRVSYDWNWHLLIDLPSSYFRHVRGLCGNFNLKPLDDIPEAGDNITAIITWAKSWKSADSEVDDPICWDYCDGACPVCDEEKKELYGGNQYCGIIKKSFQGPFRACHDIVKPHDFYRNCLSDLCLSDGARSILCQVLETYAATCQKHGAMVHDWRTPSGCPLPCPENSHYEPCGNACPATCSNWDNPATCDQPCVETCACNTGYVLSGGQCVPVSHCGCTRDGRYYRPGEEFWGDDTCRSRCRCDMELGMVVCKDSRCKPGEVCTVVKGVRQCVANSRSICVATGDPHYTTFDGHRYDFMGTCVYLLAGLCSTDPTLIPFAVTVENNHCGSRLVSFTKVVTMEVYNMTLSLSQEHPQKVKVNGVLLDLPFTHNHQLQVSLRGVHGFITTDAGPVCPPNQHYELCGPPCPPTCQDEAGSQDCSDVSTCSEGCFCDPGFFRSGDHCVPLPQCGCLLEGRYYPRGVQFYPEPPCTQRCVCSENGRLECHPTPGCSSDEECTVQDGVLGCHPRTCRQCQVLGAGAYSTFDGHLGNLGGSCTLLLLELERGEPEEELEPITVALEQEDTEVQRVTVMAHGMTVVMDRGQQWEVTVDGERHLLPLWLRGAAVGVAQVGSHRLLQVQGGPKILYDGNAYVVLTLPPASRRPRGLCGNFNGDPNDDHSDREALGSPPLACTHLAPAPSCSPAQERRCAVLADPEGPFAGCHGAVPPRTYLVTCERQVCGGVGDPCPSFQGYAAACQAAGGTLREWREATGCPLTCPPKSHYQLCARTCEHTCAGVSAPPPCSERCFEGCQCAEGLLFDGARCVLPGTCGCLHQGRYFQIAETMLTPDCSQSCTCRGPGGLQCRPFTCPFGHTCGLRDGTRTCIARPGRCTLSPATRFVTFDGVAGTALATGIYVVASVCDPRDPAWFRLLGDIRDTGEQPAVMALHLFTPHGFITVRRDRKVWLNGVPTPLPVELPGPLTITETHTTLRISRIPGFLVELGATGVTLEVPREARATLCGLCGDYDGATSNDLRGPDGMVTSDARALAKAWRAPDFT</sequence>
<dbReference type="FunFam" id="2.10.25.10:FF:000055">
    <property type="entry name" value="alpha-tectorin isoform X1"/>
    <property type="match status" value="3"/>
</dbReference>
<feature type="domain" description="VWFD" evidence="4">
    <location>
        <begin position="1946"/>
        <end position="2059"/>
    </location>
</feature>
<dbReference type="Pfam" id="PF12714">
    <property type="entry name" value="TILa"/>
    <property type="match status" value="3"/>
</dbReference>
<feature type="non-terminal residue" evidence="5">
    <location>
        <position position="2705"/>
    </location>
</feature>
<dbReference type="SUPFAM" id="SSF57567">
    <property type="entry name" value="Serine protease inhibitors"/>
    <property type="match status" value="5"/>
</dbReference>
<dbReference type="InterPro" id="IPR025615">
    <property type="entry name" value="TILa_dom"/>
</dbReference>
<accession>A0A835NCS7</accession>
<dbReference type="Pfam" id="PF00094">
    <property type="entry name" value="VWD"/>
    <property type="match status" value="7"/>
</dbReference>
<dbReference type="InterPro" id="IPR002919">
    <property type="entry name" value="TIL_dom"/>
</dbReference>
<dbReference type="InterPro" id="IPR036084">
    <property type="entry name" value="Ser_inhib-like_sf"/>
</dbReference>
<dbReference type="GO" id="GO:0031012">
    <property type="term" value="C:extracellular matrix"/>
    <property type="evidence" value="ECO:0007669"/>
    <property type="project" value="TreeGrafter"/>
</dbReference>
<evidence type="ECO:0000313" key="6">
    <source>
        <dbReference type="EMBL" id="KAI1229561.1"/>
    </source>
</evidence>
<feature type="domain" description="VWFD" evidence="4">
    <location>
        <begin position="2179"/>
        <end position="2349"/>
    </location>
</feature>
<dbReference type="InterPro" id="IPR014853">
    <property type="entry name" value="VWF/SSPO/ZAN-like_Cys-rich_dom"/>
</dbReference>
<dbReference type="SMART" id="SM00215">
    <property type="entry name" value="VWC_out"/>
    <property type="match status" value="5"/>
</dbReference>
<feature type="non-terminal residue" evidence="5">
    <location>
        <position position="1"/>
    </location>
</feature>
<dbReference type="SMART" id="SM00216">
    <property type="entry name" value="VWD"/>
    <property type="match status" value="7"/>
</dbReference>
<dbReference type="Pfam" id="PF17517">
    <property type="entry name" value="IgGFc_binding"/>
    <property type="match status" value="1"/>
</dbReference>
<keyword evidence="2" id="KW-1015">Disulfide bond</keyword>
<evidence type="ECO:0000256" key="1">
    <source>
        <dbReference type="ARBA" id="ARBA00022737"/>
    </source>
</evidence>
<dbReference type="PANTHER" id="PTHR11339:SF374">
    <property type="entry name" value="ZONADHESIN"/>
    <property type="match status" value="1"/>
</dbReference>
<dbReference type="Pfam" id="PF08742">
    <property type="entry name" value="C8"/>
    <property type="match status" value="5"/>
</dbReference>
<dbReference type="CDD" id="cd19941">
    <property type="entry name" value="TIL"/>
    <property type="match status" value="5"/>
</dbReference>
<evidence type="ECO:0000259" key="4">
    <source>
        <dbReference type="PROSITE" id="PS51233"/>
    </source>
</evidence>
<feature type="domain" description="VWFD" evidence="4">
    <location>
        <begin position="1552"/>
        <end position="1735"/>
    </location>
</feature>
<dbReference type="Proteomes" id="UP000618051">
    <property type="component" value="Unassembled WGS sequence"/>
</dbReference>
<keyword evidence="3" id="KW-0325">Glycoprotein</keyword>
<dbReference type="InterPro" id="IPR001846">
    <property type="entry name" value="VWF_type-D"/>
</dbReference>
<reference evidence="6" key="3">
    <citation type="submission" date="2022-01" db="EMBL/GenBank/DDBJ databases">
        <authorList>
            <person name="Rubenstein D.R."/>
        </authorList>
    </citation>
    <scope>NUCLEOTIDE SEQUENCE</scope>
    <source>
        <strain evidence="6">SS15</strain>
        <tissue evidence="6">Liver</tissue>
    </source>
</reference>
<feature type="domain" description="VWFD" evidence="4">
    <location>
        <begin position="832"/>
        <end position="1011"/>
    </location>
</feature>
<dbReference type="GO" id="GO:0005615">
    <property type="term" value="C:extracellular space"/>
    <property type="evidence" value="ECO:0007669"/>
    <property type="project" value="TreeGrafter"/>
</dbReference>